<dbReference type="GO" id="GO:0016810">
    <property type="term" value="F:hydrolase activity, acting on carbon-nitrogen (but not peptide) bonds"/>
    <property type="evidence" value="ECO:0007669"/>
    <property type="project" value="InterPro"/>
</dbReference>
<dbReference type="PANTHER" id="PTHR43135">
    <property type="entry name" value="ALPHA-D-RIBOSE 1-METHYLPHOSPHONATE 5-TRIPHOSPHATE DIPHOSPHATASE"/>
    <property type="match status" value="1"/>
</dbReference>
<dbReference type="OrthoDB" id="9031471at2"/>
<organism evidence="2 3">
    <name type="scientific">Arsukibacterium tuosuense</name>
    <dbReference type="NCBI Taxonomy" id="1323745"/>
    <lineage>
        <taxon>Bacteria</taxon>
        <taxon>Pseudomonadati</taxon>
        <taxon>Pseudomonadota</taxon>
        <taxon>Gammaproteobacteria</taxon>
        <taxon>Chromatiales</taxon>
        <taxon>Chromatiaceae</taxon>
        <taxon>Arsukibacterium</taxon>
    </lineage>
</organism>
<dbReference type="SUPFAM" id="SSF51338">
    <property type="entry name" value="Composite domain of metallo-dependent hydrolases"/>
    <property type="match status" value="1"/>
</dbReference>
<dbReference type="InterPro" id="IPR051781">
    <property type="entry name" value="Metallo-dep_Hydrolase"/>
</dbReference>
<accession>A0A285IV21</accession>
<dbReference type="InterPro" id="IPR032466">
    <property type="entry name" value="Metal_Hydrolase"/>
</dbReference>
<dbReference type="InterPro" id="IPR006680">
    <property type="entry name" value="Amidohydro-rel"/>
</dbReference>
<reference evidence="3" key="1">
    <citation type="submission" date="2017-09" db="EMBL/GenBank/DDBJ databases">
        <authorList>
            <person name="Varghese N."/>
            <person name="Submissions S."/>
        </authorList>
    </citation>
    <scope>NUCLEOTIDE SEQUENCE [LARGE SCALE GENOMIC DNA]</scope>
    <source>
        <strain evidence="3">CGMCC 1.12461</strain>
    </source>
</reference>
<dbReference type="Gene3D" id="3.30.110.90">
    <property type="entry name" value="Amidohydrolase"/>
    <property type="match status" value="1"/>
</dbReference>
<dbReference type="Proteomes" id="UP000219353">
    <property type="component" value="Unassembled WGS sequence"/>
</dbReference>
<protein>
    <submittedName>
        <fullName evidence="2">Amidohydrolase family protein</fullName>
    </submittedName>
</protein>
<proteinExistence type="predicted"/>
<gene>
    <name evidence="2" type="ORF">SAMN06297280_1715</name>
</gene>
<keyword evidence="2" id="KW-0378">Hydrolase</keyword>
<dbReference type="EMBL" id="OBEB01000003">
    <property type="protein sequence ID" value="SNY50946.1"/>
    <property type="molecule type" value="Genomic_DNA"/>
</dbReference>
<dbReference type="InterPro" id="IPR011059">
    <property type="entry name" value="Metal-dep_hydrolase_composite"/>
</dbReference>
<dbReference type="Pfam" id="PF01979">
    <property type="entry name" value="Amidohydro_1"/>
    <property type="match status" value="1"/>
</dbReference>
<evidence type="ECO:0000313" key="2">
    <source>
        <dbReference type="EMBL" id="SNY50946.1"/>
    </source>
</evidence>
<evidence type="ECO:0000259" key="1">
    <source>
        <dbReference type="Pfam" id="PF01979"/>
    </source>
</evidence>
<dbReference type="AlphaFoldDB" id="A0A285IV21"/>
<dbReference type="SUPFAM" id="SSF51556">
    <property type="entry name" value="Metallo-dependent hydrolases"/>
    <property type="match status" value="1"/>
</dbReference>
<name>A0A285IV21_9GAMM</name>
<sequence>MLKTLSKWLIGLLACAAILITAYLLWFKHGVNFIYGAHTEVVDHTVFAAPVELTTITDVNVLSPDGQTMLTGRTIVINDGKIISITVGGTTPANATVINGHGKYLIPGLVDSHAHLLQSPNDLLLYVANGVTHIRDLGGPADRLQLREEIEQGRTGPRLFVSSPAIDSMGLLEGAFWEFITFHKNTHDVEHAKRMVKKFAKQGYDAIKIYHLDMPSYRAVNELAVELDMPTTGHFPLTFELSELAVTQQSEIGHLEEIVRVLIREFGSINDKSSDAFYAHVALRSDDIIDDLLANDITVNSVLWFMESIHDQFSNLEQALTEVAIEYANPGIVEGTKDSEEFKVGWLPGYNQFEATSAPSEEIYNKNDIFWQAREKAHHILLKAMVRRGVNIVAGTDAGANLVVPGFSIHDELTSLNLAGMSPAQTLATATKNPAELMKSNAGIIAVGRRADLVLLSKNPLSDINNTRTIDTVIVNGRVFGRKQLDAMLEAVKDANANSRKISIDKYL</sequence>
<dbReference type="Gene3D" id="2.30.40.10">
    <property type="entry name" value="Urease, subunit C, domain 1"/>
    <property type="match status" value="2"/>
</dbReference>
<dbReference type="RefSeq" id="WP_097110986.1">
    <property type="nucleotide sequence ID" value="NZ_OBEB01000003.1"/>
</dbReference>
<evidence type="ECO:0000313" key="3">
    <source>
        <dbReference type="Proteomes" id="UP000219353"/>
    </source>
</evidence>
<feature type="domain" description="Amidohydrolase-related" evidence="1">
    <location>
        <begin position="380"/>
        <end position="479"/>
    </location>
</feature>
<keyword evidence="3" id="KW-1185">Reference proteome</keyword>
<dbReference type="PANTHER" id="PTHR43135:SF3">
    <property type="entry name" value="ALPHA-D-RIBOSE 1-METHYLPHOSPHONATE 5-TRIPHOSPHATE DIPHOSPHATASE"/>
    <property type="match status" value="1"/>
</dbReference>